<dbReference type="KEGG" id="scu:SCE1572_36580"/>
<organism evidence="1 2">
    <name type="scientific">Sorangium cellulosum So0157-2</name>
    <dbReference type="NCBI Taxonomy" id="1254432"/>
    <lineage>
        <taxon>Bacteria</taxon>
        <taxon>Pseudomonadati</taxon>
        <taxon>Myxococcota</taxon>
        <taxon>Polyangia</taxon>
        <taxon>Polyangiales</taxon>
        <taxon>Polyangiaceae</taxon>
        <taxon>Sorangium</taxon>
    </lineage>
</organism>
<dbReference type="HOGENOM" id="CLU_3383836_0_0_7"/>
<gene>
    <name evidence="1" type="ORF">SCE1572_36580</name>
</gene>
<evidence type="ECO:0000313" key="1">
    <source>
        <dbReference type="EMBL" id="AGP39527.1"/>
    </source>
</evidence>
<sequence>MADDDRFDLGIDVVPADKVDVYYGFLDTISAEQ</sequence>
<evidence type="ECO:0000313" key="2">
    <source>
        <dbReference type="Proteomes" id="UP000014803"/>
    </source>
</evidence>
<proteinExistence type="predicted"/>
<protein>
    <submittedName>
        <fullName evidence="1">Uncharacterized protein</fullName>
    </submittedName>
</protein>
<accession>S4Y229</accession>
<dbReference type="EMBL" id="CP003969">
    <property type="protein sequence ID" value="AGP39527.1"/>
    <property type="molecule type" value="Genomic_DNA"/>
</dbReference>
<dbReference type="AlphaFoldDB" id="S4Y229"/>
<reference evidence="1 2" key="1">
    <citation type="journal article" date="2013" name="Sci. Rep.">
        <title>Extraordinary expansion of a Sorangium cellulosum genome from an alkaline milieu.</title>
        <authorList>
            <person name="Han K."/>
            <person name="Li Z.F."/>
            <person name="Peng R."/>
            <person name="Zhu L.P."/>
            <person name="Zhou T."/>
            <person name="Wang L.G."/>
            <person name="Li S.G."/>
            <person name="Zhang X.B."/>
            <person name="Hu W."/>
            <person name="Wu Z.H."/>
            <person name="Qin N."/>
            <person name="Li Y.Z."/>
        </authorList>
    </citation>
    <scope>NUCLEOTIDE SEQUENCE [LARGE SCALE GENOMIC DNA]</scope>
    <source>
        <strain evidence="1 2">So0157-2</strain>
    </source>
</reference>
<dbReference type="Proteomes" id="UP000014803">
    <property type="component" value="Chromosome"/>
</dbReference>
<name>S4Y229_SORCE</name>